<dbReference type="Pfam" id="PF13767">
    <property type="entry name" value="DUF4168"/>
    <property type="match status" value="1"/>
</dbReference>
<feature type="signal peptide" evidence="1">
    <location>
        <begin position="1"/>
        <end position="24"/>
    </location>
</feature>
<comment type="caution">
    <text evidence="3">The sequence shown here is derived from an EMBL/GenBank/DDBJ whole genome shotgun (WGS) entry which is preliminary data.</text>
</comment>
<dbReference type="Proteomes" id="UP000252733">
    <property type="component" value="Unassembled WGS sequence"/>
</dbReference>
<dbReference type="EMBL" id="QPIZ01000009">
    <property type="protein sequence ID" value="RCW36091.1"/>
    <property type="molecule type" value="Genomic_DNA"/>
</dbReference>
<evidence type="ECO:0000313" key="4">
    <source>
        <dbReference type="Proteomes" id="UP000252733"/>
    </source>
</evidence>
<accession>A0A2T0XTC1</accession>
<evidence type="ECO:0000259" key="2">
    <source>
        <dbReference type="Pfam" id="PF13767"/>
    </source>
</evidence>
<feature type="chain" id="PRO_5030056733" evidence="1">
    <location>
        <begin position="25"/>
        <end position="163"/>
    </location>
</feature>
<dbReference type="InterPro" id="IPR025433">
    <property type="entry name" value="DUF4168"/>
</dbReference>
<dbReference type="STRING" id="1168289.GCA_000259075_01507"/>
<keyword evidence="4" id="KW-1185">Reference proteome</keyword>
<dbReference type="AlphaFoldDB" id="A0A2T0XTC1"/>
<dbReference type="OrthoDB" id="1122537at2"/>
<sequence length="163" mass="18476">MSFKKQFVSLFLTGFFLIGGTAAAQNQMMQEQGKQLQKSYSDEEVDLFADVVVKVVPVQQEAEQKMVKKIEEGGMKLDNFNKIARNMQQGQQPEGLEDADMEKFQSISQQLQAIQMETQKKMNEIISNAGISPALYQEMITAYSTNPDVKKKVDEKLAEQQQQ</sequence>
<proteinExistence type="predicted"/>
<feature type="domain" description="DUF4168" evidence="2">
    <location>
        <begin position="92"/>
        <end position="153"/>
    </location>
</feature>
<keyword evidence="1" id="KW-0732">Signal</keyword>
<evidence type="ECO:0000313" key="3">
    <source>
        <dbReference type="EMBL" id="RCW36091.1"/>
    </source>
</evidence>
<organism evidence="3 4">
    <name type="scientific">Marinilabilia salmonicolor</name>
    <dbReference type="NCBI Taxonomy" id="989"/>
    <lineage>
        <taxon>Bacteria</taxon>
        <taxon>Pseudomonadati</taxon>
        <taxon>Bacteroidota</taxon>
        <taxon>Bacteroidia</taxon>
        <taxon>Marinilabiliales</taxon>
        <taxon>Marinilabiliaceae</taxon>
        <taxon>Marinilabilia</taxon>
    </lineage>
</organism>
<gene>
    <name evidence="3" type="ORF">DFO77_10955</name>
</gene>
<name>A0A2T0XTC1_9BACT</name>
<reference evidence="3 4" key="1">
    <citation type="submission" date="2018-07" db="EMBL/GenBank/DDBJ databases">
        <title>Freshwater and sediment microbial communities from various areas in North America, analyzing microbe dynamics in response to fracking.</title>
        <authorList>
            <person name="Lamendella R."/>
        </authorList>
    </citation>
    <scope>NUCLEOTIDE SEQUENCE [LARGE SCALE GENOMIC DNA]</scope>
    <source>
        <strain evidence="3 4">160A</strain>
    </source>
</reference>
<protein>
    <submittedName>
        <fullName evidence="3">Uncharacterized protein DUF4168</fullName>
    </submittedName>
</protein>
<dbReference type="RefSeq" id="WP_106151436.1">
    <property type="nucleotide sequence ID" value="NZ_PVTS01000001.1"/>
</dbReference>
<evidence type="ECO:0000256" key="1">
    <source>
        <dbReference type="SAM" id="SignalP"/>
    </source>
</evidence>